<dbReference type="SUPFAM" id="SSF117143">
    <property type="entry name" value="Flagellar hook protein flgE"/>
    <property type="match status" value="1"/>
</dbReference>
<evidence type="ECO:0000256" key="2">
    <source>
        <dbReference type="ARBA" id="ARBA00009677"/>
    </source>
</evidence>
<dbReference type="Proteomes" id="UP000198744">
    <property type="component" value="Unassembled WGS sequence"/>
</dbReference>
<feature type="domain" description="Flagellar basal body rod protein N-terminal" evidence="9">
    <location>
        <begin position="7"/>
        <end position="35"/>
    </location>
</feature>
<proteinExistence type="inferred from homology"/>
<dbReference type="EMBL" id="FOBS01000011">
    <property type="protein sequence ID" value="SEM35618.1"/>
    <property type="molecule type" value="Genomic_DNA"/>
</dbReference>
<keyword evidence="13" id="KW-1185">Reference proteome</keyword>
<evidence type="ECO:0000256" key="5">
    <source>
        <dbReference type="ARBA" id="ARBA00025933"/>
    </source>
</evidence>
<organism evidence="12 13">
    <name type="scientific">Syntrophus gentianae</name>
    <dbReference type="NCBI Taxonomy" id="43775"/>
    <lineage>
        <taxon>Bacteria</taxon>
        <taxon>Pseudomonadati</taxon>
        <taxon>Thermodesulfobacteriota</taxon>
        <taxon>Syntrophia</taxon>
        <taxon>Syntrophales</taxon>
        <taxon>Syntrophaceae</taxon>
        <taxon>Syntrophus</taxon>
    </lineage>
</organism>
<dbReference type="PANTHER" id="PTHR30435:SF19">
    <property type="entry name" value="FLAGELLAR BASAL-BODY ROD PROTEIN FLGG"/>
    <property type="match status" value="1"/>
</dbReference>
<reference evidence="12 13" key="1">
    <citation type="submission" date="2016-10" db="EMBL/GenBank/DDBJ databases">
        <authorList>
            <person name="de Groot N.N."/>
        </authorList>
    </citation>
    <scope>NUCLEOTIDE SEQUENCE [LARGE SCALE GENOMIC DNA]</scope>
    <source>
        <strain evidence="12 13">DSM 8423</strain>
    </source>
</reference>
<evidence type="ECO:0000256" key="1">
    <source>
        <dbReference type="ARBA" id="ARBA00004117"/>
    </source>
</evidence>
<gene>
    <name evidence="12" type="ORF">SAMN04489760_11193</name>
</gene>
<comment type="subunit">
    <text evidence="5">The basal body constitutes a major portion of the flagellar organelle and consists of four rings (L,P,S, and M) mounted on a central rod. The rod consists of about 26 subunits of FlgG in the distal portion, and FlgB, FlgC and FlgF are thought to build up the proximal portion of the rod with about 6 subunits each.</text>
</comment>
<dbReference type="GO" id="GO:0071978">
    <property type="term" value="P:bacterial-type flagellum-dependent swarming motility"/>
    <property type="evidence" value="ECO:0007669"/>
    <property type="project" value="TreeGrafter"/>
</dbReference>
<dbReference type="RefSeq" id="WP_093883434.1">
    <property type="nucleotide sequence ID" value="NZ_FOBS01000011.1"/>
</dbReference>
<evidence type="ECO:0000256" key="7">
    <source>
        <dbReference type="RuleBase" id="RU362116"/>
    </source>
</evidence>
<dbReference type="GO" id="GO:0009426">
    <property type="term" value="C:bacterial-type flagellum basal body, distal rod"/>
    <property type="evidence" value="ECO:0007669"/>
    <property type="project" value="UniProtKB-UniRule"/>
</dbReference>
<comment type="subcellular location">
    <subcellularLocation>
        <location evidence="1 7">Bacterial flagellum basal body</location>
    </subcellularLocation>
</comment>
<name>A0A1H7XQZ3_9BACT</name>
<dbReference type="NCBIfam" id="TIGR02488">
    <property type="entry name" value="flgG_G_neg"/>
    <property type="match status" value="1"/>
</dbReference>
<sequence length="260" mass="27776">MIRSLWTAATGMQAQQLEQDVVANNLSNVNTVGFKKSRADFQDLMYQISTKAGSETSSGNQMTVGIEVGMGVKPVATQKIFSQGDYQSTGNPFDWAIEGDGFFQLDNNGETVYTRAGNFKINKDGVVSTTEGLKLIPEVSVPTNTVTFTLDSGGTWTATDANGTALATGRLELAKFINPAGLSSSGRNLFAKTESSGEPVTGNPGDNGLGTTSQNFLEMSNVNVVDEMVKMIVGQRAYEINSKAITTADNMLEVTNNLKR</sequence>
<dbReference type="InterPro" id="IPR020013">
    <property type="entry name" value="Flagellar_FlgE/F/G"/>
</dbReference>
<dbReference type="NCBIfam" id="TIGR03506">
    <property type="entry name" value="FlgEFG_subfam"/>
    <property type="match status" value="2"/>
</dbReference>
<evidence type="ECO:0000259" key="10">
    <source>
        <dbReference type="Pfam" id="PF06429"/>
    </source>
</evidence>
<accession>A0A1H7XQZ3</accession>
<evidence type="ECO:0000313" key="12">
    <source>
        <dbReference type="EMBL" id="SEM35618.1"/>
    </source>
</evidence>
<dbReference type="InterPro" id="IPR001444">
    <property type="entry name" value="Flag_bb_rod_N"/>
</dbReference>
<keyword evidence="12" id="KW-0966">Cell projection</keyword>
<dbReference type="InterPro" id="IPR012834">
    <property type="entry name" value="FlgG_G_neg"/>
</dbReference>
<keyword evidence="12" id="KW-0969">Cilium</keyword>
<protein>
    <recommendedName>
        <fullName evidence="3 6">Flagellar basal-body rod protein FlgG</fullName>
    </recommendedName>
</protein>
<keyword evidence="12" id="KW-0282">Flagellum</keyword>
<dbReference type="InterPro" id="IPR010930">
    <property type="entry name" value="Flg_bb/hook_C_dom"/>
</dbReference>
<evidence type="ECO:0000256" key="6">
    <source>
        <dbReference type="NCBIfam" id="TIGR02488"/>
    </source>
</evidence>
<evidence type="ECO:0000256" key="8">
    <source>
        <dbReference type="SAM" id="MobiDB-lite"/>
    </source>
</evidence>
<evidence type="ECO:0000256" key="3">
    <source>
        <dbReference type="ARBA" id="ARBA00017948"/>
    </source>
</evidence>
<feature type="domain" description="Flagellar basal-body/hook protein C-terminal" evidence="10">
    <location>
        <begin position="214"/>
        <end position="258"/>
    </location>
</feature>
<comment type="similarity">
    <text evidence="2 7">Belongs to the flagella basal body rod proteins family.</text>
</comment>
<dbReference type="PANTHER" id="PTHR30435">
    <property type="entry name" value="FLAGELLAR PROTEIN"/>
    <property type="match status" value="1"/>
</dbReference>
<dbReference type="OrthoDB" id="9804559at2"/>
<keyword evidence="4 7" id="KW-0975">Bacterial flagellum</keyword>
<evidence type="ECO:0000259" key="11">
    <source>
        <dbReference type="Pfam" id="PF22692"/>
    </source>
</evidence>
<dbReference type="PROSITE" id="PS00588">
    <property type="entry name" value="FLAGELLA_BB_ROD"/>
    <property type="match status" value="1"/>
</dbReference>
<feature type="domain" description="Flagellar hook protein FlgE/F/G-like D1" evidence="11">
    <location>
        <begin position="96"/>
        <end position="155"/>
    </location>
</feature>
<dbReference type="Pfam" id="PF00460">
    <property type="entry name" value="Flg_bb_rod"/>
    <property type="match status" value="1"/>
</dbReference>
<dbReference type="InterPro" id="IPR037925">
    <property type="entry name" value="FlgE/F/G-like"/>
</dbReference>
<dbReference type="InterPro" id="IPR019776">
    <property type="entry name" value="Flagellar_basal_body_rod_CS"/>
</dbReference>
<evidence type="ECO:0000313" key="13">
    <source>
        <dbReference type="Proteomes" id="UP000198744"/>
    </source>
</evidence>
<feature type="region of interest" description="Disordered" evidence="8">
    <location>
        <begin position="190"/>
        <end position="213"/>
    </location>
</feature>
<dbReference type="InterPro" id="IPR053967">
    <property type="entry name" value="LlgE_F_G-like_D1"/>
</dbReference>
<evidence type="ECO:0000259" key="9">
    <source>
        <dbReference type="Pfam" id="PF00460"/>
    </source>
</evidence>
<dbReference type="Pfam" id="PF06429">
    <property type="entry name" value="Flg_bbr_C"/>
    <property type="match status" value="1"/>
</dbReference>
<dbReference type="Pfam" id="PF22692">
    <property type="entry name" value="LlgE_F_G_D1"/>
    <property type="match status" value="1"/>
</dbReference>
<dbReference type="AlphaFoldDB" id="A0A1H7XQZ3"/>
<dbReference type="STRING" id="43775.SAMN04489760_11193"/>
<evidence type="ECO:0000256" key="4">
    <source>
        <dbReference type="ARBA" id="ARBA00023143"/>
    </source>
</evidence>